<dbReference type="GO" id="GO:0002161">
    <property type="term" value="F:aminoacyl-tRNA deacylase activity"/>
    <property type="evidence" value="ECO:0007669"/>
    <property type="project" value="InterPro"/>
</dbReference>
<comment type="caution">
    <text evidence="4">The sequence shown here is derived from an EMBL/GenBank/DDBJ whole genome shotgun (WGS) entry which is preliminary data.</text>
</comment>
<dbReference type="OrthoDB" id="5145315at2"/>
<name>A0A7W9A3C0_9CAUL</name>
<dbReference type="EMBL" id="JACIJB010000003">
    <property type="protein sequence ID" value="MBB5660422.1"/>
    <property type="molecule type" value="Genomic_DNA"/>
</dbReference>
<organism evidence="4 5">
    <name type="scientific">Brevundimonas halotolerans</name>
    <dbReference type="NCBI Taxonomy" id="69670"/>
    <lineage>
        <taxon>Bacteria</taxon>
        <taxon>Pseudomonadati</taxon>
        <taxon>Pseudomonadota</taxon>
        <taxon>Alphaproteobacteria</taxon>
        <taxon>Caulobacterales</taxon>
        <taxon>Caulobacteraceae</taxon>
        <taxon>Brevundimonas</taxon>
    </lineage>
</organism>
<evidence type="ECO:0000313" key="5">
    <source>
        <dbReference type="Proteomes" id="UP000548978"/>
    </source>
</evidence>
<dbReference type="Gene3D" id="3.90.960.10">
    <property type="entry name" value="YbaK/aminoacyl-tRNA synthetase-associated domain"/>
    <property type="match status" value="1"/>
</dbReference>
<dbReference type="RefSeq" id="WP_123288209.1">
    <property type="nucleotide sequence ID" value="NZ_JACIJB010000003.1"/>
</dbReference>
<evidence type="ECO:0000256" key="2">
    <source>
        <dbReference type="SAM" id="MobiDB-lite"/>
    </source>
</evidence>
<dbReference type="InterPro" id="IPR040285">
    <property type="entry name" value="ProX/PRXD1"/>
</dbReference>
<evidence type="ECO:0000256" key="1">
    <source>
        <dbReference type="ARBA" id="ARBA00010201"/>
    </source>
</evidence>
<dbReference type="AlphaFoldDB" id="A0A7W9A3C0"/>
<dbReference type="EC" id="3.1.1.-" evidence="4"/>
<reference evidence="4 5" key="1">
    <citation type="submission" date="2020-08" db="EMBL/GenBank/DDBJ databases">
        <title>Genomic Encyclopedia of Type Strains, Phase IV (KMG-IV): sequencing the most valuable type-strain genomes for metagenomic binning, comparative biology and taxonomic classification.</title>
        <authorList>
            <person name="Goeker M."/>
        </authorList>
    </citation>
    <scope>NUCLEOTIDE SEQUENCE [LARGE SCALE GENOMIC DNA]</scope>
    <source>
        <strain evidence="4 5">DSM 24448</strain>
    </source>
</reference>
<evidence type="ECO:0000313" key="4">
    <source>
        <dbReference type="EMBL" id="MBB5660422.1"/>
    </source>
</evidence>
<feature type="region of interest" description="Disordered" evidence="2">
    <location>
        <begin position="178"/>
        <end position="198"/>
    </location>
</feature>
<dbReference type="InterPro" id="IPR007214">
    <property type="entry name" value="YbaK/aa-tRNA-synth-assoc-dom"/>
</dbReference>
<dbReference type="SUPFAM" id="SSF55826">
    <property type="entry name" value="YbaK/ProRS associated domain"/>
    <property type="match status" value="1"/>
</dbReference>
<protein>
    <submittedName>
        <fullName evidence="4">Ala-tRNA(Pro) deacylase</fullName>
        <ecNumber evidence="4">3.1.1.-</ecNumber>
    </submittedName>
</protein>
<accession>A0A7W9A3C0</accession>
<dbReference type="PANTHER" id="PTHR31423">
    <property type="entry name" value="YBAK DOMAIN-CONTAINING PROTEIN"/>
    <property type="match status" value="1"/>
</dbReference>
<keyword evidence="4" id="KW-0378">Hydrolase</keyword>
<dbReference type="Proteomes" id="UP000548978">
    <property type="component" value="Unassembled WGS sequence"/>
</dbReference>
<dbReference type="CDD" id="cd04335">
    <property type="entry name" value="PrdX_deacylase"/>
    <property type="match status" value="1"/>
</dbReference>
<keyword evidence="5" id="KW-1185">Reference proteome</keyword>
<dbReference type="InterPro" id="IPR036754">
    <property type="entry name" value="YbaK/aa-tRNA-synt-asso_dom_sf"/>
</dbReference>
<proteinExistence type="inferred from homology"/>
<dbReference type="FunFam" id="3.90.960.10:FF:000005">
    <property type="entry name" value="Putative prolyl-tRNA synthetase"/>
    <property type="match status" value="1"/>
</dbReference>
<gene>
    <name evidence="4" type="ORF">FHS65_001167</name>
</gene>
<sequence length="198" mass="21754">MSLPAPFDRDRLLAWMAEAGLAPRTHDHPAVFRVDQGYDIKAALPGAHTKNLFLKGRGGRLWLVSARQDTTIDLKRLAKRLGSDRLSFASEEAMGETLGVTPGSVTALGLVNDTERRVQFVLDRALWTAEVVNFHPLTNTATTALDQTDFRRFLDLLERTPLIVDFSGEEGPRIVDPVANPVPHDHVAGNTPPPSEEA</sequence>
<comment type="similarity">
    <text evidence="1">Belongs to the PRORSD1 family.</text>
</comment>
<dbReference type="PANTHER" id="PTHR31423:SF3">
    <property type="entry name" value="PROLYL-TRNA SYNTHETASE ASSOCIATED DOMAIN-CONTAINING PROTEIN 1-RELATED"/>
    <property type="match status" value="1"/>
</dbReference>
<evidence type="ECO:0000259" key="3">
    <source>
        <dbReference type="Pfam" id="PF04073"/>
    </source>
</evidence>
<feature type="domain" description="YbaK/aminoacyl-tRNA synthetase-associated" evidence="3">
    <location>
        <begin position="28"/>
        <end position="153"/>
    </location>
</feature>
<dbReference type="Pfam" id="PF04073">
    <property type="entry name" value="tRNA_edit"/>
    <property type="match status" value="1"/>
</dbReference>